<dbReference type="InterPro" id="IPR054722">
    <property type="entry name" value="PolX-like_BBD"/>
</dbReference>
<feature type="domain" description="GAG-pre-integrase" evidence="1">
    <location>
        <begin position="156"/>
        <end position="220"/>
    </location>
</feature>
<evidence type="ECO:0000313" key="4">
    <source>
        <dbReference type="Proteomes" id="UP000801492"/>
    </source>
</evidence>
<name>A0A8K0DDH6_IGNLU</name>
<evidence type="ECO:0000313" key="3">
    <source>
        <dbReference type="EMBL" id="KAF2904163.1"/>
    </source>
</evidence>
<dbReference type="AlphaFoldDB" id="A0A8K0DDH6"/>
<reference evidence="3" key="1">
    <citation type="submission" date="2019-08" db="EMBL/GenBank/DDBJ databases">
        <title>The genome of the North American firefly Photinus pyralis.</title>
        <authorList>
            <consortium name="Photinus pyralis genome working group"/>
            <person name="Fallon T.R."/>
            <person name="Sander Lower S.E."/>
            <person name="Weng J.-K."/>
        </authorList>
    </citation>
    <scope>NUCLEOTIDE SEQUENCE</scope>
    <source>
        <strain evidence="3">TRF0915ILg1</strain>
        <tissue evidence="3">Whole body</tissue>
    </source>
</reference>
<evidence type="ECO:0000259" key="2">
    <source>
        <dbReference type="Pfam" id="PF22936"/>
    </source>
</evidence>
<protein>
    <recommendedName>
        <fullName evidence="5">GAG-pre-integrase domain-containing protein</fullName>
    </recommendedName>
</protein>
<evidence type="ECO:0008006" key="5">
    <source>
        <dbReference type="Google" id="ProtNLM"/>
    </source>
</evidence>
<accession>A0A8K0DDH6</accession>
<comment type="caution">
    <text evidence="3">The sequence shown here is derived from an EMBL/GenBank/DDBJ whole genome shotgun (WGS) entry which is preliminary data.</text>
</comment>
<dbReference type="Pfam" id="PF13976">
    <property type="entry name" value="gag_pre-integrs"/>
    <property type="match status" value="1"/>
</dbReference>
<evidence type="ECO:0000259" key="1">
    <source>
        <dbReference type="Pfam" id="PF13976"/>
    </source>
</evidence>
<feature type="domain" description="Retrovirus-related Pol polyprotein from transposon TNT 1-94-like beta-barrel" evidence="2">
    <location>
        <begin position="65"/>
        <end position="113"/>
    </location>
</feature>
<gene>
    <name evidence="3" type="ORF">ILUMI_02012</name>
</gene>
<organism evidence="3 4">
    <name type="scientific">Ignelater luminosus</name>
    <name type="common">Cucubano</name>
    <name type="synonym">Pyrophorus luminosus</name>
    <dbReference type="NCBI Taxonomy" id="2038154"/>
    <lineage>
        <taxon>Eukaryota</taxon>
        <taxon>Metazoa</taxon>
        <taxon>Ecdysozoa</taxon>
        <taxon>Arthropoda</taxon>
        <taxon>Hexapoda</taxon>
        <taxon>Insecta</taxon>
        <taxon>Pterygota</taxon>
        <taxon>Neoptera</taxon>
        <taxon>Endopterygota</taxon>
        <taxon>Coleoptera</taxon>
        <taxon>Polyphaga</taxon>
        <taxon>Elateriformia</taxon>
        <taxon>Elateroidea</taxon>
        <taxon>Elateridae</taxon>
        <taxon>Agrypninae</taxon>
        <taxon>Pyrophorini</taxon>
        <taxon>Ignelater</taxon>
    </lineage>
</organism>
<dbReference type="EMBL" id="VTPC01000832">
    <property type="protein sequence ID" value="KAF2904163.1"/>
    <property type="molecule type" value="Genomic_DNA"/>
</dbReference>
<dbReference type="Pfam" id="PF22936">
    <property type="entry name" value="Pol_BBD"/>
    <property type="match status" value="1"/>
</dbReference>
<dbReference type="InterPro" id="IPR025724">
    <property type="entry name" value="GAG-pre-integrase_dom"/>
</dbReference>
<sequence>MDERPINQPTLDTAHDMWQKLLTVYDKVGGTEKIKTQKQNMITSQYSRFLRLPCFGQMNHTNKMWYLDNGSTEHMSSNREWIESSRPCSRDVKISDGSIIKAEAIGEVRVASLKINPFSINTIVEKELEMSFNKFGCRVLDANRNCCATAVKRDKLFEMQFKIERNSFHAGGQKQFRLKEWHQRLAHQNFRQVRSVLKRFGIDFKDNEDECCTSCLEGKQHRFPFYSSTTKYNNVGEMVGTDLCGPMEVASIEGIAKKKKKKNRADGEDESVASYDLRERCLLNKPMYLEDYSMLSAVSFDENLTYSEATSGPDREYWKLAIEEEIKPLSDNETWTVVDRLMNEKIVDSKWVYKIKNDEDAEEVQSTHCEEDSPHIFIERNTSQTQDMQKRLQSGAKAQIV</sequence>
<keyword evidence="4" id="KW-1185">Reference proteome</keyword>
<dbReference type="OrthoDB" id="6782481at2759"/>
<proteinExistence type="predicted"/>
<dbReference type="Proteomes" id="UP000801492">
    <property type="component" value="Unassembled WGS sequence"/>
</dbReference>